<dbReference type="Gene3D" id="1.10.260.40">
    <property type="entry name" value="lambda repressor-like DNA-binding domains"/>
    <property type="match status" value="1"/>
</dbReference>
<dbReference type="CDD" id="cd00093">
    <property type="entry name" value="HTH_XRE"/>
    <property type="match status" value="1"/>
</dbReference>
<keyword evidence="6" id="KW-0742">SOS response</keyword>
<dbReference type="InterPro" id="IPR039418">
    <property type="entry name" value="LexA-like"/>
</dbReference>
<gene>
    <name evidence="10" type="ORF">EDD77_11371</name>
</gene>
<dbReference type="InterPro" id="IPR010982">
    <property type="entry name" value="Lambda_DNA-bd_dom_sf"/>
</dbReference>
<keyword evidence="5" id="KW-0234">DNA repair</keyword>
<evidence type="ECO:0000256" key="2">
    <source>
        <dbReference type="ARBA" id="ARBA00022763"/>
    </source>
</evidence>
<dbReference type="SUPFAM" id="SSF47413">
    <property type="entry name" value="lambda repressor-like DNA-binding domains"/>
    <property type="match status" value="1"/>
</dbReference>
<proteinExistence type="inferred from homology"/>
<protein>
    <submittedName>
        <fullName evidence="10">Repressor LexA</fullName>
    </submittedName>
</protein>
<dbReference type="InterPro" id="IPR050077">
    <property type="entry name" value="LexA_repressor"/>
</dbReference>
<keyword evidence="3 7" id="KW-0378">Hydrolase</keyword>
<evidence type="ECO:0000256" key="4">
    <source>
        <dbReference type="ARBA" id="ARBA00022813"/>
    </source>
</evidence>
<dbReference type="Proteomes" id="UP000295184">
    <property type="component" value="Unassembled WGS sequence"/>
</dbReference>
<dbReference type="InterPro" id="IPR006197">
    <property type="entry name" value="Peptidase_S24_LexA"/>
</dbReference>
<evidence type="ECO:0000313" key="10">
    <source>
        <dbReference type="EMBL" id="TCL56405.1"/>
    </source>
</evidence>
<dbReference type="Gene3D" id="2.10.109.10">
    <property type="entry name" value="Umud Fragment, subunit A"/>
    <property type="match status" value="1"/>
</dbReference>
<evidence type="ECO:0000259" key="9">
    <source>
        <dbReference type="PROSITE" id="PS50943"/>
    </source>
</evidence>
<dbReference type="PRINTS" id="PR00726">
    <property type="entry name" value="LEXASERPTASE"/>
</dbReference>
<feature type="region of interest" description="Disordered" evidence="8">
    <location>
        <begin position="1"/>
        <end position="30"/>
    </location>
</feature>
<dbReference type="PANTHER" id="PTHR33516:SF2">
    <property type="entry name" value="LEXA REPRESSOR-RELATED"/>
    <property type="match status" value="1"/>
</dbReference>
<reference evidence="10 11" key="1">
    <citation type="submission" date="2019-03" db="EMBL/GenBank/DDBJ databases">
        <title>Genomic Encyclopedia of Type Strains, Phase IV (KMG-IV): sequencing the most valuable type-strain genomes for metagenomic binning, comparative biology and taxonomic classification.</title>
        <authorList>
            <person name="Goeker M."/>
        </authorList>
    </citation>
    <scope>NUCLEOTIDE SEQUENCE [LARGE SCALE GENOMIC DNA]</scope>
    <source>
        <strain evidence="10 11">DSM 100451</strain>
    </source>
</reference>
<evidence type="ECO:0000256" key="3">
    <source>
        <dbReference type="ARBA" id="ARBA00022801"/>
    </source>
</evidence>
<keyword evidence="2" id="KW-0227">DNA damage</keyword>
<dbReference type="SMART" id="SM00530">
    <property type="entry name" value="HTH_XRE"/>
    <property type="match status" value="1"/>
</dbReference>
<dbReference type="InterPro" id="IPR036286">
    <property type="entry name" value="LexA/Signal_pep-like_sf"/>
</dbReference>
<dbReference type="PROSITE" id="PS50943">
    <property type="entry name" value="HTH_CROC1"/>
    <property type="match status" value="1"/>
</dbReference>
<evidence type="ECO:0000256" key="1">
    <source>
        <dbReference type="ARBA" id="ARBA00007484"/>
    </source>
</evidence>
<dbReference type="GO" id="GO:0006355">
    <property type="term" value="P:regulation of DNA-templated transcription"/>
    <property type="evidence" value="ECO:0007669"/>
    <property type="project" value="InterPro"/>
</dbReference>
<dbReference type="SUPFAM" id="SSF51306">
    <property type="entry name" value="LexA/Signal peptidase"/>
    <property type="match status" value="1"/>
</dbReference>
<evidence type="ECO:0000313" key="11">
    <source>
        <dbReference type="Proteomes" id="UP000295184"/>
    </source>
</evidence>
<organism evidence="10 11">
    <name type="scientific">Allofournierella massiliensis</name>
    <dbReference type="NCBI Taxonomy" id="1650663"/>
    <lineage>
        <taxon>Bacteria</taxon>
        <taxon>Bacillati</taxon>
        <taxon>Bacillota</taxon>
        <taxon>Clostridia</taxon>
        <taxon>Eubacteriales</taxon>
        <taxon>Oscillospiraceae</taxon>
        <taxon>Allofournierella</taxon>
    </lineage>
</organism>
<comment type="caution">
    <text evidence="10">The sequence shown here is derived from an EMBL/GenBank/DDBJ whole genome shotgun (WGS) entry which is preliminary data.</text>
</comment>
<dbReference type="STRING" id="1650663.GCA_001486665_02590"/>
<dbReference type="AlphaFoldDB" id="A0A4R1QV16"/>
<evidence type="ECO:0000256" key="7">
    <source>
        <dbReference type="RuleBase" id="RU003991"/>
    </source>
</evidence>
<dbReference type="GO" id="GO:0009432">
    <property type="term" value="P:SOS response"/>
    <property type="evidence" value="ECO:0007669"/>
    <property type="project" value="UniProtKB-KW"/>
</dbReference>
<dbReference type="InterPro" id="IPR015927">
    <property type="entry name" value="Peptidase_S24_S26A/B/C"/>
</dbReference>
<keyword evidence="4 7" id="KW-0068">Autocatalytic cleavage</keyword>
<dbReference type="RefSeq" id="WP_058965602.1">
    <property type="nucleotide sequence ID" value="NZ_CABKVM010000018.1"/>
</dbReference>
<sequence>MPDKNSSFQSRLRDGLDSKGMTQSELSKQSGVSKSSISRYLSGAWEAKQDAVYLLAQALDVSEAWLMGYDVPMDRNAASAEKDNTLHLPSNIIPVPPASKTVPLLGTIACGVPILAEENLDGEVSLPDFIHADFALRCKGDSMVDARILDGDIVYIRKQPDVENGEIAAVLIGDEATLKRVYKYPGQIVLQPANSKYAPMIYTGESINEMRILGKAVFFLSAVQ</sequence>
<comment type="similarity">
    <text evidence="1 7">Belongs to the peptidase S24 family.</text>
</comment>
<dbReference type="GO" id="GO:0016787">
    <property type="term" value="F:hydrolase activity"/>
    <property type="evidence" value="ECO:0007669"/>
    <property type="project" value="UniProtKB-KW"/>
</dbReference>
<evidence type="ECO:0000256" key="8">
    <source>
        <dbReference type="SAM" id="MobiDB-lite"/>
    </source>
</evidence>
<evidence type="ECO:0000256" key="5">
    <source>
        <dbReference type="ARBA" id="ARBA00023204"/>
    </source>
</evidence>
<name>A0A4R1QV16_9FIRM</name>
<dbReference type="EMBL" id="SLUM01000013">
    <property type="protein sequence ID" value="TCL56405.1"/>
    <property type="molecule type" value="Genomic_DNA"/>
</dbReference>
<evidence type="ECO:0000256" key="6">
    <source>
        <dbReference type="ARBA" id="ARBA00023236"/>
    </source>
</evidence>
<dbReference type="GO" id="GO:0006281">
    <property type="term" value="P:DNA repair"/>
    <property type="evidence" value="ECO:0007669"/>
    <property type="project" value="UniProtKB-KW"/>
</dbReference>
<dbReference type="GO" id="GO:0003677">
    <property type="term" value="F:DNA binding"/>
    <property type="evidence" value="ECO:0007669"/>
    <property type="project" value="InterPro"/>
</dbReference>
<feature type="compositionally biased region" description="Polar residues" evidence="8">
    <location>
        <begin position="1"/>
        <end position="10"/>
    </location>
</feature>
<accession>A0A4R1QV16</accession>
<dbReference type="CDD" id="cd06529">
    <property type="entry name" value="S24_LexA-like"/>
    <property type="match status" value="1"/>
</dbReference>
<dbReference type="Pfam" id="PF01381">
    <property type="entry name" value="HTH_3"/>
    <property type="match status" value="1"/>
</dbReference>
<dbReference type="Pfam" id="PF00717">
    <property type="entry name" value="Peptidase_S24"/>
    <property type="match status" value="1"/>
</dbReference>
<dbReference type="OrthoDB" id="9802364at2"/>
<dbReference type="PANTHER" id="PTHR33516">
    <property type="entry name" value="LEXA REPRESSOR"/>
    <property type="match status" value="1"/>
</dbReference>
<dbReference type="InterPro" id="IPR001387">
    <property type="entry name" value="Cro/C1-type_HTH"/>
</dbReference>
<feature type="domain" description="HTH cro/C1-type" evidence="9">
    <location>
        <begin position="12"/>
        <end position="66"/>
    </location>
</feature>